<dbReference type="RefSeq" id="WP_220252573.1">
    <property type="nucleotide sequence ID" value="NZ_JAICCF010000004.1"/>
</dbReference>
<reference evidence="2 3" key="1">
    <citation type="submission" date="2021-08" db="EMBL/GenBank/DDBJ databases">
        <title>The genome sequence of Chitinophaga sp. B61.</title>
        <authorList>
            <person name="Zhang X."/>
        </authorList>
    </citation>
    <scope>NUCLEOTIDE SEQUENCE [LARGE SCALE GENOMIC DNA]</scope>
    <source>
        <strain evidence="2 3">B61</strain>
    </source>
</reference>
<keyword evidence="2" id="KW-0675">Receptor</keyword>
<dbReference type="Proteomes" id="UP000812961">
    <property type="component" value="Unassembled WGS sequence"/>
</dbReference>
<organism evidence="2 3">
    <name type="scientific">Chitinophaga rhizophila</name>
    <dbReference type="NCBI Taxonomy" id="2866212"/>
    <lineage>
        <taxon>Bacteria</taxon>
        <taxon>Pseudomonadati</taxon>
        <taxon>Bacteroidota</taxon>
        <taxon>Chitinophagia</taxon>
        <taxon>Chitinophagales</taxon>
        <taxon>Chitinophagaceae</taxon>
        <taxon>Chitinophaga</taxon>
    </lineage>
</organism>
<accession>A0ABS7GHT8</accession>
<dbReference type="Pfam" id="PF08357">
    <property type="entry name" value="SEFIR"/>
    <property type="match status" value="1"/>
</dbReference>
<name>A0ABS7GHT8_9BACT</name>
<evidence type="ECO:0000313" key="3">
    <source>
        <dbReference type="Proteomes" id="UP000812961"/>
    </source>
</evidence>
<dbReference type="EMBL" id="JAICCF010000004">
    <property type="protein sequence ID" value="MBW8687252.1"/>
    <property type="molecule type" value="Genomic_DNA"/>
</dbReference>
<gene>
    <name evidence="2" type="ORF">K1Y79_23140</name>
</gene>
<evidence type="ECO:0000313" key="2">
    <source>
        <dbReference type="EMBL" id="MBW8687252.1"/>
    </source>
</evidence>
<evidence type="ECO:0000259" key="1">
    <source>
        <dbReference type="PROSITE" id="PS51534"/>
    </source>
</evidence>
<proteinExistence type="predicted"/>
<comment type="caution">
    <text evidence="2">The sequence shown here is derived from an EMBL/GenBank/DDBJ whole genome shotgun (WGS) entry which is preliminary data.</text>
</comment>
<sequence length="426" mass="48101">MTINEKLNKILAFLVEHKDAFVNVNVIHKVVFQQTIPVDEAARLLSKIIKDGHVEAFEENTSVRYILETEMFLEGGGYGGIYKKVTEANSEGLNGNHQVIKADELSIVIPKVFASYAWGDLVHERKVMELVETLRKNGLDAQMDKMLSQQQTAINFKEMMVKGMQYDKVLVFLSPKYKDKADAFTGGVGTEFRIVINDMEKNPKKYILVSFDGRGNDLVPLALQGYDVVNLSSDGWWDVLIRKLTDQEQYVFSPVTGKPPVLPVHRVDALPIEKNAEEAIAIETTNIRQGNSSSSGGLYNFVEFDVQASFKNISGQSIKGFGYEIKIRKELMPELYNLPNVDGYLVIKKSVDNKLFNNQSVESDFMKIKIMSQHLPRIIGTNLTITVHSEFGSYAKEFPVNTLFATYRNAMNFGEKYPLGTPHMFQ</sequence>
<protein>
    <submittedName>
        <fullName evidence="2">Toll/interleukin-1 receptor domain-containing protein</fullName>
    </submittedName>
</protein>
<dbReference type="PROSITE" id="PS51534">
    <property type="entry name" value="SEFIR"/>
    <property type="match status" value="1"/>
</dbReference>
<feature type="domain" description="SEFIR" evidence="1">
    <location>
        <begin position="109"/>
        <end position="240"/>
    </location>
</feature>
<dbReference type="InterPro" id="IPR013568">
    <property type="entry name" value="SEFIR_dom"/>
</dbReference>
<keyword evidence="3" id="KW-1185">Reference proteome</keyword>